<dbReference type="InterPro" id="IPR000760">
    <property type="entry name" value="Inositol_monophosphatase-like"/>
</dbReference>
<feature type="binding site" evidence="5">
    <location>
        <position position="220"/>
    </location>
    <ligand>
        <name>Mg(2+)</name>
        <dbReference type="ChEBI" id="CHEBI:18420"/>
        <label>2</label>
    </ligand>
</feature>
<dbReference type="PRINTS" id="PR00377">
    <property type="entry name" value="IMPHPHTASES"/>
</dbReference>
<evidence type="ECO:0000256" key="5">
    <source>
        <dbReference type="PIRSR" id="PIRSR600760-2"/>
    </source>
</evidence>
<sequence length="266" mass="28119">MSMLPMSSDPIYQRYSFAHGLIKEAGALALGYFNELDSLTVKSKGLQDVVSEADLQTELLIKKRIAESYADDGFFGEETGPSGIGDKRGIWVVDPIDGTQPFLSGMSCWCVSIAFVYDGELQFGLVYAPKDDELFAGGLMAPATLNGRPIAPHKGNALSDGVVSVGYNNRIEPSEVLAVLARLLEAGGMYQRNGSGALCLCYVACGRLLGYVESHINSWDCLGAIAIIRAAGGQTSDFLVDDGLVKGNAIIAGGPAIYPALAQLLG</sequence>
<feature type="binding site" evidence="5">
    <location>
        <position position="97"/>
    </location>
    <ligand>
        <name>Mg(2+)</name>
        <dbReference type="ChEBI" id="CHEBI:18420"/>
        <label>1</label>
        <note>catalytic</note>
    </ligand>
</feature>
<feature type="binding site" evidence="5">
    <location>
        <position position="77"/>
    </location>
    <ligand>
        <name>Mg(2+)</name>
        <dbReference type="ChEBI" id="CHEBI:18420"/>
        <label>1</label>
        <note>catalytic</note>
    </ligand>
</feature>
<dbReference type="GO" id="GO:0006020">
    <property type="term" value="P:inositol metabolic process"/>
    <property type="evidence" value="ECO:0007669"/>
    <property type="project" value="TreeGrafter"/>
</dbReference>
<comment type="similarity">
    <text evidence="1">Belongs to the inositol monophosphatase superfamily.</text>
</comment>
<evidence type="ECO:0000313" key="7">
    <source>
        <dbReference type="Proteomes" id="UP000237682"/>
    </source>
</evidence>
<keyword evidence="3" id="KW-0378">Hydrolase</keyword>
<reference evidence="6 7" key="1">
    <citation type="submission" date="2018-02" db="EMBL/GenBank/DDBJ databases">
        <title>Whole genome sequencing of endophytic bacterium.</title>
        <authorList>
            <person name="Eedara R."/>
            <person name="Podile A.R."/>
        </authorList>
    </citation>
    <scope>NUCLEOTIDE SEQUENCE [LARGE SCALE GENOMIC DNA]</scope>
    <source>
        <strain evidence="6 7">RP1T</strain>
    </source>
</reference>
<feature type="binding site" evidence="5">
    <location>
        <position position="94"/>
    </location>
    <ligand>
        <name>Mg(2+)</name>
        <dbReference type="ChEBI" id="CHEBI:18420"/>
        <label>1</label>
        <note>catalytic</note>
    </ligand>
</feature>
<dbReference type="Proteomes" id="UP000237682">
    <property type="component" value="Unassembled WGS sequence"/>
</dbReference>
<organism evidence="6 7">
    <name type="scientific">Labrys okinawensis</name>
    <dbReference type="NCBI Taxonomy" id="346911"/>
    <lineage>
        <taxon>Bacteria</taxon>
        <taxon>Pseudomonadati</taxon>
        <taxon>Pseudomonadota</taxon>
        <taxon>Alphaproteobacteria</taxon>
        <taxon>Hyphomicrobiales</taxon>
        <taxon>Xanthobacteraceae</taxon>
        <taxon>Labrys</taxon>
    </lineage>
</organism>
<comment type="cofactor">
    <cofactor evidence="5">
        <name>Mg(2+)</name>
        <dbReference type="ChEBI" id="CHEBI:18420"/>
    </cofactor>
</comment>
<evidence type="ECO:0000256" key="3">
    <source>
        <dbReference type="ARBA" id="ARBA00022801"/>
    </source>
</evidence>
<dbReference type="Pfam" id="PF00459">
    <property type="entry name" value="Inositol_P"/>
    <property type="match status" value="1"/>
</dbReference>
<dbReference type="PROSITE" id="PS00629">
    <property type="entry name" value="IMP_1"/>
    <property type="match status" value="1"/>
</dbReference>
<dbReference type="Gene3D" id="3.30.540.10">
    <property type="entry name" value="Fructose-1,6-Bisphosphatase, subunit A, domain 1"/>
    <property type="match status" value="1"/>
</dbReference>
<accession>A0A2S9QBN1</accession>
<keyword evidence="4 5" id="KW-0460">Magnesium</keyword>
<evidence type="ECO:0000256" key="4">
    <source>
        <dbReference type="ARBA" id="ARBA00022842"/>
    </source>
</evidence>
<dbReference type="AlphaFoldDB" id="A0A2S9QBN1"/>
<name>A0A2S9QBN1_9HYPH</name>
<evidence type="ECO:0000313" key="6">
    <source>
        <dbReference type="EMBL" id="PRH86759.1"/>
    </source>
</evidence>
<comment type="caution">
    <text evidence="6">The sequence shown here is derived from an EMBL/GenBank/DDBJ whole genome shotgun (WGS) entry which is preliminary data.</text>
</comment>
<dbReference type="PRINTS" id="PR01959">
    <property type="entry name" value="SBIMPHPHTASE"/>
</dbReference>
<protein>
    <submittedName>
        <fullName evidence="6">Inositol monophosphatase</fullName>
    </submittedName>
</protein>
<feature type="binding site" evidence="5">
    <location>
        <position position="96"/>
    </location>
    <ligand>
        <name>Mg(2+)</name>
        <dbReference type="ChEBI" id="CHEBI:18420"/>
        <label>1</label>
        <note>catalytic</note>
    </ligand>
</feature>
<keyword evidence="7" id="KW-1185">Reference proteome</keyword>
<dbReference type="PANTHER" id="PTHR20854">
    <property type="entry name" value="INOSITOL MONOPHOSPHATASE"/>
    <property type="match status" value="1"/>
</dbReference>
<dbReference type="SUPFAM" id="SSF56655">
    <property type="entry name" value="Carbohydrate phosphatase"/>
    <property type="match status" value="1"/>
</dbReference>
<dbReference type="GO" id="GO:0046872">
    <property type="term" value="F:metal ion binding"/>
    <property type="evidence" value="ECO:0007669"/>
    <property type="project" value="UniProtKB-KW"/>
</dbReference>
<evidence type="ECO:0000256" key="1">
    <source>
        <dbReference type="ARBA" id="ARBA00009759"/>
    </source>
</evidence>
<dbReference type="PANTHER" id="PTHR20854:SF4">
    <property type="entry name" value="INOSITOL-1-MONOPHOSPHATASE-RELATED"/>
    <property type="match status" value="1"/>
</dbReference>
<dbReference type="InterPro" id="IPR020583">
    <property type="entry name" value="Inositol_monoP_metal-BS"/>
</dbReference>
<gene>
    <name evidence="6" type="ORF">C5L14_15770</name>
</gene>
<dbReference type="GO" id="GO:0008934">
    <property type="term" value="F:inositol monophosphate 1-phosphatase activity"/>
    <property type="evidence" value="ECO:0007669"/>
    <property type="project" value="InterPro"/>
</dbReference>
<evidence type="ECO:0000256" key="2">
    <source>
        <dbReference type="ARBA" id="ARBA00022723"/>
    </source>
</evidence>
<dbReference type="Gene3D" id="3.40.190.80">
    <property type="match status" value="1"/>
</dbReference>
<dbReference type="EMBL" id="PUEJ01000005">
    <property type="protein sequence ID" value="PRH86759.1"/>
    <property type="molecule type" value="Genomic_DNA"/>
</dbReference>
<proteinExistence type="inferred from homology"/>
<dbReference type="GO" id="GO:0007165">
    <property type="term" value="P:signal transduction"/>
    <property type="evidence" value="ECO:0007669"/>
    <property type="project" value="TreeGrafter"/>
</dbReference>
<dbReference type="OrthoDB" id="9785695at2"/>
<dbReference type="InterPro" id="IPR022337">
    <property type="entry name" value="Inositol_monophosphatase_SuhB"/>
</dbReference>
<keyword evidence="2 5" id="KW-0479">Metal-binding</keyword>